<comment type="caution">
    <text evidence="3">The sequence shown here is derived from an EMBL/GenBank/DDBJ whole genome shotgun (WGS) entry which is preliminary data.</text>
</comment>
<dbReference type="InterPro" id="IPR036779">
    <property type="entry name" value="LysM_dom_sf"/>
</dbReference>
<dbReference type="InterPro" id="IPR018392">
    <property type="entry name" value="LysM"/>
</dbReference>
<accession>A0A0B8PE63</accession>
<evidence type="ECO:0000313" key="3">
    <source>
        <dbReference type="EMBL" id="GAM65265.1"/>
    </source>
</evidence>
<protein>
    <recommendedName>
        <fullName evidence="2">LysM domain-containing protein</fullName>
    </recommendedName>
</protein>
<dbReference type="SUPFAM" id="SSF54106">
    <property type="entry name" value="LysM domain"/>
    <property type="match status" value="1"/>
</dbReference>
<feature type="domain" description="LysM" evidence="2">
    <location>
        <begin position="250"/>
        <end position="297"/>
    </location>
</feature>
<dbReference type="Proteomes" id="UP000031670">
    <property type="component" value="Unassembled WGS sequence"/>
</dbReference>
<dbReference type="PROSITE" id="PS51782">
    <property type="entry name" value="LYSM"/>
    <property type="match status" value="2"/>
</dbReference>
<reference evidence="3 4" key="1">
    <citation type="submission" date="2015-01" db="EMBL/GenBank/DDBJ databases">
        <title>Vibrio sp. C5 JCM 19232 whole genome shotgun sequence.</title>
        <authorList>
            <person name="Sawabe T."/>
            <person name="Meirelles P."/>
            <person name="Feng G."/>
            <person name="Sayaka M."/>
            <person name="Hattori M."/>
            <person name="Ohkuma M."/>
        </authorList>
    </citation>
    <scope>NUCLEOTIDE SEQUENCE [LARGE SCALE GENOMIC DNA]</scope>
    <source>
        <strain evidence="3 4">JCM19232</strain>
    </source>
</reference>
<feature type="domain" description="LysM" evidence="2">
    <location>
        <begin position="195"/>
        <end position="243"/>
    </location>
</feature>
<dbReference type="Gene3D" id="3.10.350.10">
    <property type="entry name" value="LysM domain"/>
    <property type="match status" value="1"/>
</dbReference>
<dbReference type="EMBL" id="BBSA01000018">
    <property type="protein sequence ID" value="GAM65265.1"/>
    <property type="molecule type" value="Genomic_DNA"/>
</dbReference>
<dbReference type="CDD" id="cd00118">
    <property type="entry name" value="LysM"/>
    <property type="match status" value="1"/>
</dbReference>
<dbReference type="InterPro" id="IPR011250">
    <property type="entry name" value="OMP/PagP_B-barrel"/>
</dbReference>
<proteinExistence type="predicted"/>
<feature type="chain" id="PRO_5002136967" description="LysM domain-containing protein" evidence="1">
    <location>
        <begin position="21"/>
        <end position="301"/>
    </location>
</feature>
<gene>
    <name evidence="3" type="ORF">JCM19232_4230</name>
</gene>
<evidence type="ECO:0000256" key="1">
    <source>
        <dbReference type="SAM" id="SignalP"/>
    </source>
</evidence>
<organism evidence="3 4">
    <name type="scientific">Vibrio ishigakensis</name>
    <dbReference type="NCBI Taxonomy" id="1481914"/>
    <lineage>
        <taxon>Bacteria</taxon>
        <taxon>Pseudomonadati</taxon>
        <taxon>Pseudomonadota</taxon>
        <taxon>Gammaproteobacteria</taxon>
        <taxon>Vibrionales</taxon>
        <taxon>Vibrionaceae</taxon>
        <taxon>Vibrio</taxon>
    </lineage>
</organism>
<dbReference type="SUPFAM" id="SSF56925">
    <property type="entry name" value="OMPA-like"/>
    <property type="match status" value="1"/>
</dbReference>
<name>A0A0B8PE63_9VIBR</name>
<reference evidence="3 4" key="2">
    <citation type="submission" date="2015-01" db="EMBL/GenBank/DDBJ databases">
        <authorList>
            <consortium name="NBRP consortium"/>
            <person name="Sawabe T."/>
            <person name="Meirelles P."/>
            <person name="Feng G."/>
            <person name="Sayaka M."/>
            <person name="Hattori M."/>
            <person name="Ohkuma M."/>
        </authorList>
    </citation>
    <scope>NUCLEOTIDE SEQUENCE [LARGE SCALE GENOMIC DNA]</scope>
    <source>
        <strain evidence="3 4">JCM19232</strain>
    </source>
</reference>
<dbReference type="SMART" id="SM00257">
    <property type="entry name" value="LysM"/>
    <property type="match status" value="2"/>
</dbReference>
<evidence type="ECO:0000259" key="2">
    <source>
        <dbReference type="PROSITE" id="PS51782"/>
    </source>
</evidence>
<keyword evidence="1" id="KW-0732">Signal</keyword>
<sequence>MARRFVLGFTLFLSSGVVSASYEVYGQYNYLSDENNASTNLTSFRLGYEIIPDLSVNAGFGILENDVNAQAEIRKEFPTGNSSMLVMSTGFIYDKNVYASLGYGWELSEKIGLDISYQFNYSVNDNFNSSGVGITLGYQFGSPSSENEYLDNVITTVNNTKIAKIESRDAINSKPNVNNAPTELVDNDSSKEKKLTLEIKEGDTYYYISKRLGVHYYTLMCLNGLDPNYESDTLLYPGKKINIDYIQNDDYYKVKENDNLSRISDEKGISVERLIILNDCPSKRDFSDIFLDEMIRVTEYD</sequence>
<feature type="signal peptide" evidence="1">
    <location>
        <begin position="1"/>
        <end position="20"/>
    </location>
</feature>
<dbReference type="AlphaFoldDB" id="A0A0B8PE63"/>
<dbReference type="Pfam" id="PF01476">
    <property type="entry name" value="LysM"/>
    <property type="match status" value="2"/>
</dbReference>
<evidence type="ECO:0000313" key="4">
    <source>
        <dbReference type="Proteomes" id="UP000031670"/>
    </source>
</evidence>